<feature type="compositionally biased region" description="Polar residues" evidence="1">
    <location>
        <begin position="105"/>
        <end position="122"/>
    </location>
</feature>
<organism evidence="2">
    <name type="scientific">Solanum lycopersicum</name>
    <name type="common">Tomato</name>
    <name type="synonym">Lycopersicon esculentum</name>
    <dbReference type="NCBI Taxonomy" id="4081"/>
    <lineage>
        <taxon>Eukaryota</taxon>
        <taxon>Viridiplantae</taxon>
        <taxon>Streptophyta</taxon>
        <taxon>Embryophyta</taxon>
        <taxon>Tracheophyta</taxon>
        <taxon>Spermatophyta</taxon>
        <taxon>Magnoliopsida</taxon>
        <taxon>eudicotyledons</taxon>
        <taxon>Gunneridae</taxon>
        <taxon>Pentapetalae</taxon>
        <taxon>asterids</taxon>
        <taxon>lamiids</taxon>
        <taxon>Solanales</taxon>
        <taxon>Solanaceae</taxon>
        <taxon>Solanoideae</taxon>
        <taxon>Solaneae</taxon>
        <taxon>Solanum</taxon>
        <taxon>Solanum subgen. Lycopersicon</taxon>
    </lineage>
</organism>
<reference evidence="2" key="1">
    <citation type="journal article" date="2012" name="Nature">
        <title>The tomato genome sequence provides insights into fleshy fruit evolution.</title>
        <authorList>
            <consortium name="Tomato Genome Consortium"/>
        </authorList>
    </citation>
    <scope>NUCLEOTIDE SEQUENCE [LARGE SCALE GENOMIC DNA]</scope>
    <source>
        <strain evidence="2">cv. Heinz 1706</strain>
    </source>
</reference>
<sequence length="122" mass="13424">MAHSFHRSILSHELMGFVDGSIPHYSPLLGDLEDLCTKLKLHEQRLQRFKELASPITHQAFAAHSVSTPIQDFCSEFGFGRGRGRSSSRSRGRGGKGRGFGGRVQQPQINSSNHNTHISAIG</sequence>
<accession>K4CEJ3</accession>
<reference evidence="2" key="2">
    <citation type="submission" date="2015-06" db="UniProtKB">
        <authorList>
            <consortium name="EnsemblPlants"/>
        </authorList>
    </citation>
    <scope>IDENTIFICATION</scope>
    <source>
        <strain evidence="2">cv. Heinz 1706</strain>
    </source>
</reference>
<dbReference type="Proteomes" id="UP000004994">
    <property type="component" value="Chromosome 7"/>
</dbReference>
<feature type="region of interest" description="Disordered" evidence="1">
    <location>
        <begin position="78"/>
        <end position="122"/>
    </location>
</feature>
<dbReference type="Gramene" id="Solyc07g043340.1.1">
    <property type="protein sequence ID" value="Solyc07g043340.1.1"/>
    <property type="gene ID" value="Solyc07g043340.1"/>
</dbReference>
<name>K4CEJ3_SOLLC</name>
<proteinExistence type="predicted"/>
<dbReference type="PaxDb" id="4081-Solyc07g043340.1.1"/>
<dbReference type="HOGENOM" id="CLU_2030783_0_0_1"/>
<keyword evidence="3" id="KW-1185">Reference proteome</keyword>
<dbReference type="AlphaFoldDB" id="K4CEJ3"/>
<feature type="compositionally biased region" description="Basic residues" evidence="1">
    <location>
        <begin position="82"/>
        <end position="96"/>
    </location>
</feature>
<evidence type="ECO:0000313" key="3">
    <source>
        <dbReference type="Proteomes" id="UP000004994"/>
    </source>
</evidence>
<evidence type="ECO:0000313" key="2">
    <source>
        <dbReference type="EnsemblPlants" id="Solyc07g043340.1.1"/>
    </source>
</evidence>
<evidence type="ECO:0000256" key="1">
    <source>
        <dbReference type="SAM" id="MobiDB-lite"/>
    </source>
</evidence>
<dbReference type="EnsemblPlants" id="Solyc07g043340.1.1">
    <property type="protein sequence ID" value="Solyc07g043340.1.1"/>
    <property type="gene ID" value="Solyc07g043340.1"/>
</dbReference>
<protein>
    <submittedName>
        <fullName evidence="2">Uncharacterized protein</fullName>
    </submittedName>
</protein>
<dbReference type="InParanoid" id="K4CEJ3"/>